<dbReference type="InterPro" id="IPR022929">
    <property type="entry name" value="Put_MntP"/>
</dbReference>
<keyword evidence="7 8" id="KW-0464">Manganese</keyword>
<dbReference type="GO" id="GO:0005886">
    <property type="term" value="C:plasma membrane"/>
    <property type="evidence" value="ECO:0007669"/>
    <property type="project" value="UniProtKB-SubCell"/>
</dbReference>
<comment type="caution">
    <text evidence="9">The sequence shown here is derived from an EMBL/GenBank/DDBJ whole genome shotgun (WGS) entry which is preliminary data.</text>
</comment>
<evidence type="ECO:0000313" key="9">
    <source>
        <dbReference type="EMBL" id="MST60329.1"/>
    </source>
</evidence>
<accession>A0A6N7XAM9</accession>
<evidence type="ECO:0000256" key="1">
    <source>
        <dbReference type="ARBA" id="ARBA00022448"/>
    </source>
</evidence>
<keyword evidence="5 8" id="KW-0406">Ion transport</keyword>
<evidence type="ECO:0000256" key="2">
    <source>
        <dbReference type="ARBA" id="ARBA00022475"/>
    </source>
</evidence>
<keyword evidence="2 8" id="KW-1003">Cell membrane</keyword>
<dbReference type="GO" id="GO:0005384">
    <property type="term" value="F:manganese ion transmembrane transporter activity"/>
    <property type="evidence" value="ECO:0007669"/>
    <property type="project" value="UniProtKB-UniRule"/>
</dbReference>
<evidence type="ECO:0000256" key="4">
    <source>
        <dbReference type="ARBA" id="ARBA00022989"/>
    </source>
</evidence>
<evidence type="ECO:0000256" key="6">
    <source>
        <dbReference type="ARBA" id="ARBA00023136"/>
    </source>
</evidence>
<reference evidence="9 10" key="1">
    <citation type="submission" date="2019-08" db="EMBL/GenBank/DDBJ databases">
        <title>In-depth cultivation of the pig gut microbiome towards novel bacterial diversity and tailored functional studies.</title>
        <authorList>
            <person name="Wylensek D."/>
            <person name="Hitch T.C.A."/>
            <person name="Clavel T."/>
        </authorList>
    </citation>
    <scope>NUCLEOTIDE SEQUENCE [LARGE SCALE GENOMIC DNA]</scope>
    <source>
        <strain evidence="9 10">WB01_CNA04</strain>
    </source>
</reference>
<evidence type="ECO:0000256" key="3">
    <source>
        <dbReference type="ARBA" id="ARBA00022692"/>
    </source>
</evidence>
<comment type="subcellular location">
    <subcellularLocation>
        <location evidence="8">Cell membrane</location>
        <topology evidence="8">Multi-pass membrane protein</topology>
    </subcellularLocation>
</comment>
<evidence type="ECO:0000256" key="8">
    <source>
        <dbReference type="HAMAP-Rule" id="MF_01521"/>
    </source>
</evidence>
<evidence type="ECO:0000256" key="5">
    <source>
        <dbReference type="ARBA" id="ARBA00023065"/>
    </source>
</evidence>
<dbReference type="Pfam" id="PF02659">
    <property type="entry name" value="Mntp"/>
    <property type="match status" value="1"/>
</dbReference>
<comment type="similarity">
    <text evidence="8">Belongs to the MntP (TC 9.B.29) family.</text>
</comment>
<dbReference type="AlphaFoldDB" id="A0A6N7XAM9"/>
<evidence type="ECO:0000256" key="7">
    <source>
        <dbReference type="ARBA" id="ARBA00023211"/>
    </source>
</evidence>
<keyword evidence="6 8" id="KW-0472">Membrane</keyword>
<evidence type="ECO:0000313" key="10">
    <source>
        <dbReference type="Proteomes" id="UP000434342"/>
    </source>
</evidence>
<feature type="transmembrane region" description="Helical" evidence="8">
    <location>
        <begin position="93"/>
        <end position="111"/>
    </location>
</feature>
<proteinExistence type="inferred from homology"/>
<protein>
    <recommendedName>
        <fullName evidence="8">Putative manganese efflux pump MntP</fullName>
    </recommendedName>
</protein>
<comment type="function">
    <text evidence="8">Probably functions as a manganese efflux pump.</text>
</comment>
<feature type="transmembrane region" description="Helical" evidence="8">
    <location>
        <begin position="167"/>
        <end position="187"/>
    </location>
</feature>
<dbReference type="InterPro" id="IPR003810">
    <property type="entry name" value="Mntp/YtaF"/>
</dbReference>
<feature type="transmembrane region" description="Helical" evidence="8">
    <location>
        <begin position="32"/>
        <end position="55"/>
    </location>
</feature>
<gene>
    <name evidence="8" type="primary">mntP</name>
    <name evidence="9" type="ORF">FYJ69_05330</name>
</gene>
<dbReference type="EMBL" id="VUND01000002">
    <property type="protein sequence ID" value="MST60329.1"/>
    <property type="molecule type" value="Genomic_DNA"/>
</dbReference>
<dbReference type="PANTHER" id="PTHR35529">
    <property type="entry name" value="MANGANESE EFFLUX PUMP MNTP-RELATED"/>
    <property type="match status" value="1"/>
</dbReference>
<keyword evidence="3 8" id="KW-0812">Transmembrane</keyword>
<feature type="transmembrane region" description="Helical" evidence="8">
    <location>
        <begin position="141"/>
        <end position="161"/>
    </location>
</feature>
<dbReference type="Proteomes" id="UP000434342">
    <property type="component" value="Unassembled WGS sequence"/>
</dbReference>
<feature type="transmembrane region" description="Helical" evidence="8">
    <location>
        <begin position="67"/>
        <end position="87"/>
    </location>
</feature>
<sequence length="217" mass="22907">MRAEVVYSRRFADVLPIRIRTDWRSPVSPIEVVVIGLALSADAFAVTISNTFVYCDEKRSRLLLQPLFFGAFQGLMPLLGYFLGGLAASLIEAYAGIVTLVILGVIGGNMVREGALALRHPDEVEAHDACVRGKRLTLAQLLFQSVATAIDAFAVGVSLRAHAVNLAFAAGTIALTTALCCLVALAIGRRLGHLLGDRAEVAGGLVLIAIGVKALLG</sequence>
<keyword evidence="1 8" id="KW-0813">Transport</keyword>
<dbReference type="HAMAP" id="MF_01521">
    <property type="entry name" value="MntP_pump"/>
    <property type="match status" value="1"/>
</dbReference>
<dbReference type="PANTHER" id="PTHR35529:SF1">
    <property type="entry name" value="MANGANESE EFFLUX PUMP MNTP-RELATED"/>
    <property type="match status" value="1"/>
</dbReference>
<organism evidence="9 10">
    <name type="scientific">Parafannyhessea umbonata</name>
    <dbReference type="NCBI Taxonomy" id="604330"/>
    <lineage>
        <taxon>Bacteria</taxon>
        <taxon>Bacillati</taxon>
        <taxon>Actinomycetota</taxon>
        <taxon>Coriobacteriia</taxon>
        <taxon>Coriobacteriales</taxon>
        <taxon>Atopobiaceae</taxon>
        <taxon>Parafannyhessea</taxon>
    </lineage>
</organism>
<keyword evidence="4 8" id="KW-1133">Transmembrane helix</keyword>
<name>A0A6N7XAM9_9ACTN</name>